<evidence type="ECO:0000313" key="2">
    <source>
        <dbReference type="Proteomes" id="UP000239711"/>
    </source>
</evidence>
<gene>
    <name evidence="1" type="ORF">C5745_18860</name>
</gene>
<protein>
    <submittedName>
        <fullName evidence="1">Uncharacterized protein</fullName>
    </submittedName>
</protein>
<accession>A0A2S9IWP6</accession>
<name>A0A2S9IWP6_9SPHI</name>
<reference evidence="1 2" key="1">
    <citation type="submission" date="2018-02" db="EMBL/GenBank/DDBJ databases">
        <title>The draft genome of Sphingobacterium sp. 5JN-11.</title>
        <authorList>
            <person name="Liu L."/>
            <person name="Li L."/>
            <person name="Liang L."/>
            <person name="Zhang X."/>
            <person name="Wang T."/>
        </authorList>
    </citation>
    <scope>NUCLEOTIDE SEQUENCE [LARGE SCALE GENOMIC DNA]</scope>
    <source>
        <strain evidence="1 2">5JN-11</strain>
    </source>
</reference>
<sequence length="167" mass="18914">MIFKDWTYRKKNRALLVLVFLLLLVSWYLAFGKTYRLIAGYRELSKGMAADQIGAVNTPVLRERVNVQDSLLHLYAADSTQWVSNLLIQVGEVLDSYLVGVSFENKAVGTASDIVERELVLQGPFTALQQALAALEERFFIKAVQAYVEKEQLRYRVKLAAVKAVEE</sequence>
<organism evidence="1 2">
    <name type="scientific">Sphingobacterium haloxyli</name>
    <dbReference type="NCBI Taxonomy" id="2100533"/>
    <lineage>
        <taxon>Bacteria</taxon>
        <taxon>Pseudomonadati</taxon>
        <taxon>Bacteroidota</taxon>
        <taxon>Sphingobacteriia</taxon>
        <taxon>Sphingobacteriales</taxon>
        <taxon>Sphingobacteriaceae</taxon>
        <taxon>Sphingobacterium</taxon>
    </lineage>
</organism>
<dbReference type="AlphaFoldDB" id="A0A2S9IWP6"/>
<dbReference type="RefSeq" id="WP_105718575.1">
    <property type="nucleotide sequence ID" value="NZ_PVBQ01000024.1"/>
</dbReference>
<dbReference type="OrthoDB" id="757843at2"/>
<comment type="caution">
    <text evidence="1">The sequence shown here is derived from an EMBL/GenBank/DDBJ whole genome shotgun (WGS) entry which is preliminary data.</text>
</comment>
<evidence type="ECO:0000313" key="1">
    <source>
        <dbReference type="EMBL" id="PRD44966.1"/>
    </source>
</evidence>
<dbReference type="Proteomes" id="UP000239711">
    <property type="component" value="Unassembled WGS sequence"/>
</dbReference>
<proteinExistence type="predicted"/>
<keyword evidence="2" id="KW-1185">Reference proteome</keyword>
<dbReference type="EMBL" id="PVBQ01000024">
    <property type="protein sequence ID" value="PRD44966.1"/>
    <property type="molecule type" value="Genomic_DNA"/>
</dbReference>